<organism evidence="2 3">
    <name type="scientific">Rhamnella rubrinervis</name>
    <dbReference type="NCBI Taxonomy" id="2594499"/>
    <lineage>
        <taxon>Eukaryota</taxon>
        <taxon>Viridiplantae</taxon>
        <taxon>Streptophyta</taxon>
        <taxon>Embryophyta</taxon>
        <taxon>Tracheophyta</taxon>
        <taxon>Spermatophyta</taxon>
        <taxon>Magnoliopsida</taxon>
        <taxon>eudicotyledons</taxon>
        <taxon>Gunneridae</taxon>
        <taxon>Pentapetalae</taxon>
        <taxon>rosids</taxon>
        <taxon>fabids</taxon>
        <taxon>Rosales</taxon>
        <taxon>Rhamnaceae</taxon>
        <taxon>rhamnoid group</taxon>
        <taxon>Rhamneae</taxon>
        <taxon>Rhamnella</taxon>
    </lineage>
</organism>
<feature type="compositionally biased region" description="Basic and acidic residues" evidence="1">
    <location>
        <begin position="66"/>
        <end position="84"/>
    </location>
</feature>
<evidence type="ECO:0000313" key="2">
    <source>
        <dbReference type="EMBL" id="KAF3440780.1"/>
    </source>
</evidence>
<protein>
    <submittedName>
        <fullName evidence="2">Uncharacterized protein</fullName>
    </submittedName>
</protein>
<evidence type="ECO:0000256" key="1">
    <source>
        <dbReference type="SAM" id="MobiDB-lite"/>
    </source>
</evidence>
<proteinExistence type="predicted"/>
<keyword evidence="3" id="KW-1185">Reference proteome</keyword>
<dbReference type="AlphaFoldDB" id="A0A8K0E0H4"/>
<reference evidence="2" key="1">
    <citation type="submission" date="2020-03" db="EMBL/GenBank/DDBJ databases">
        <title>A high-quality chromosome-level genome assembly of a woody plant with both climbing and erect habits, Rhamnella rubrinervis.</title>
        <authorList>
            <person name="Lu Z."/>
            <person name="Yang Y."/>
            <person name="Zhu X."/>
            <person name="Sun Y."/>
        </authorList>
    </citation>
    <scope>NUCLEOTIDE SEQUENCE</scope>
    <source>
        <strain evidence="2">BYM</strain>
        <tissue evidence="2">Leaf</tissue>
    </source>
</reference>
<dbReference type="Proteomes" id="UP000796880">
    <property type="component" value="Unassembled WGS sequence"/>
</dbReference>
<dbReference type="EMBL" id="VOIH02000008">
    <property type="protein sequence ID" value="KAF3440780.1"/>
    <property type="molecule type" value="Genomic_DNA"/>
</dbReference>
<comment type="caution">
    <text evidence="2">The sequence shown here is derived from an EMBL/GenBank/DDBJ whole genome shotgun (WGS) entry which is preliminary data.</text>
</comment>
<accession>A0A8K0E0H4</accession>
<feature type="region of interest" description="Disordered" evidence="1">
    <location>
        <begin position="60"/>
        <end position="84"/>
    </location>
</feature>
<gene>
    <name evidence="2" type="ORF">FNV43_RR19066</name>
</gene>
<sequence>MATYMREKSLKCGRGEGDFGVFIELVDTMAKRFPREATTDVVEPSPSILLASDKLVEGRRKRTFKRKESSEIGGSQEEKESLAT</sequence>
<name>A0A8K0E0H4_9ROSA</name>
<evidence type="ECO:0000313" key="3">
    <source>
        <dbReference type="Proteomes" id="UP000796880"/>
    </source>
</evidence>